<keyword evidence="8" id="KW-0460">Magnesium</keyword>
<evidence type="ECO:0000256" key="9">
    <source>
        <dbReference type="ARBA" id="ARBA00022967"/>
    </source>
</evidence>
<keyword evidence="3" id="KW-0813">Transport</keyword>
<dbReference type="InterPro" id="IPR023299">
    <property type="entry name" value="ATPase_P-typ_cyto_dom_N"/>
</dbReference>
<evidence type="ECO:0000313" key="17">
    <source>
        <dbReference type="Proteomes" id="UP001589654"/>
    </source>
</evidence>
<dbReference type="InterPro" id="IPR036163">
    <property type="entry name" value="HMA_dom_sf"/>
</dbReference>
<dbReference type="PRINTS" id="PR00119">
    <property type="entry name" value="CATATPASE"/>
</dbReference>
<evidence type="ECO:0000256" key="5">
    <source>
        <dbReference type="ARBA" id="ARBA00022553"/>
    </source>
</evidence>
<keyword evidence="5" id="KW-0597">Phosphoprotein</keyword>
<feature type="transmembrane region" description="Helical" evidence="13">
    <location>
        <begin position="216"/>
        <end position="236"/>
    </location>
</feature>
<evidence type="ECO:0000259" key="15">
    <source>
        <dbReference type="Pfam" id="PF12156"/>
    </source>
</evidence>
<dbReference type="SUPFAM" id="SSF81665">
    <property type="entry name" value="Calcium ATPase, transmembrane domain M"/>
    <property type="match status" value="1"/>
</dbReference>
<feature type="transmembrane region" description="Helical" evidence="13">
    <location>
        <begin position="179"/>
        <end position="196"/>
    </location>
</feature>
<dbReference type="InterPro" id="IPR006121">
    <property type="entry name" value="HMA_dom"/>
</dbReference>
<feature type="transmembrane region" description="Helical" evidence="13">
    <location>
        <begin position="456"/>
        <end position="479"/>
    </location>
</feature>
<feature type="transmembrane region" description="Helical" evidence="13">
    <location>
        <begin position="753"/>
        <end position="772"/>
    </location>
</feature>
<dbReference type="SUPFAM" id="SSF56784">
    <property type="entry name" value="HAD-like"/>
    <property type="match status" value="1"/>
</dbReference>
<dbReference type="Gene3D" id="2.70.150.10">
    <property type="entry name" value="Calcium-transporting ATPase, cytoplasmic transduction domain A"/>
    <property type="match status" value="1"/>
</dbReference>
<keyword evidence="12 13" id="KW-0472">Membrane</keyword>
<comment type="subcellular location">
    <subcellularLocation>
        <location evidence="1">Cell membrane</location>
        <topology evidence="1">Multi-pass membrane protein</topology>
    </subcellularLocation>
</comment>
<evidence type="ECO:0000313" key="16">
    <source>
        <dbReference type="EMBL" id="MFB9210341.1"/>
    </source>
</evidence>
<dbReference type="InterPro" id="IPR023214">
    <property type="entry name" value="HAD_sf"/>
</dbReference>
<feature type="transmembrane region" description="Helical" evidence="13">
    <location>
        <begin position="778"/>
        <end position="800"/>
    </location>
</feature>
<dbReference type="SUPFAM" id="SSF55008">
    <property type="entry name" value="HMA, heavy metal-associated domain"/>
    <property type="match status" value="1"/>
</dbReference>
<keyword evidence="11" id="KW-0406">Ion transport</keyword>
<dbReference type="Pfam" id="PF00702">
    <property type="entry name" value="Hydrolase"/>
    <property type="match status" value="1"/>
</dbReference>
<accession>A0ABV5J0R6</accession>
<dbReference type="Pfam" id="PF12156">
    <property type="entry name" value="ATPase-cat_bd"/>
    <property type="match status" value="1"/>
</dbReference>
<protein>
    <submittedName>
        <fullName evidence="16">Heavy metal translocating P-type ATPase</fullName>
    </submittedName>
</protein>
<evidence type="ECO:0000256" key="8">
    <source>
        <dbReference type="ARBA" id="ARBA00022842"/>
    </source>
</evidence>
<comment type="caution">
    <text evidence="16">The sequence shown here is derived from an EMBL/GenBank/DDBJ whole genome shotgun (WGS) entry which is preliminary data.</text>
</comment>
<dbReference type="CDD" id="cd00371">
    <property type="entry name" value="HMA"/>
    <property type="match status" value="1"/>
</dbReference>
<gene>
    <name evidence="16" type="ORF">ACFFUR_00855</name>
</gene>
<evidence type="ECO:0000256" key="7">
    <source>
        <dbReference type="ARBA" id="ARBA00022723"/>
    </source>
</evidence>
<feature type="transmembrane region" description="Helical" evidence="13">
    <location>
        <begin position="276"/>
        <end position="294"/>
    </location>
</feature>
<dbReference type="InterPro" id="IPR021993">
    <property type="entry name" value="ATPase-cat-bd"/>
</dbReference>
<evidence type="ECO:0000256" key="11">
    <source>
        <dbReference type="ARBA" id="ARBA00023065"/>
    </source>
</evidence>
<dbReference type="Gene3D" id="3.30.70.100">
    <property type="match status" value="1"/>
</dbReference>
<keyword evidence="10 13" id="KW-1133">Transmembrane helix</keyword>
<keyword evidence="6 13" id="KW-0812">Transmembrane</keyword>
<sequence length="814" mass="90274">MNVIAKDKTKVCFHCGDNCLSDALIFDGKDFCCPGCQLVYELLQDNGLSSYYEYGDSPGTKKKNQSQQANRFDFLSDQTILEKMVDFQNEEEAHVSFSIPAIHCASCIWLLENLHQLNPGVISGRVDFVKKVAQFRFLKREITLQGLVELLAKIGYEPTIRLSNLDKKSEDSTGKDKSGIYKLAVAGFCFGNMMFFSLPDYFSETSLLGEGFRGLFAYLNIFLALPVVFYAAADYYKSAWYSLKSKRVNMDVPIVLGIITLFTYSLYEILIHQESGYMDSLGGLLFFLLLGKLYQQKTFATLAFDRDYKAYFPLSVTLMNKGAEEVVALTKIQEGDLIKVRNEELIPCDSVLFNGDAQIDYSFVTGEEVPVKVPEGKLIYAGGRQKGAELLLEVQKLPSQGYLTSLWNHKSFHQNKDEEGLASLANAISGKFTFTVLLVAFLALGFWSFYDLPTGIKAFTSVLIVACPCALALSTPFTLGNTLRVMGNGKFYLKNGHVIENLAEVDSFVLDKTGTLTNPNQAKVSFKGEALSPETLSIIKSMVSVSNHPLSNRIRQWIKEEPSNNVTEIKEWTGKGILAKYKSMEIKLGSAKWLEVENGKNKILGNQVYLAIEGKVMGYFSIQSGLRKGMPTLVTLLKEKGKVHLLSGDQNHERKHLEEVFGSGVSMLFQQSPKDKLKFLEKLNGEGKNTLMMGDGLNDSGALQESKVGIALTDQATHFSPASDAILDATAINKLPAFIEFAKVSRKIIKGSFILSFVYNALGIGLAVQGLLSPVICAVLMPLSSISVVVFTTISTNYWAYKKGLITKKNELWK</sequence>
<proteinExistence type="inferred from homology"/>
<dbReference type="InterPro" id="IPR036412">
    <property type="entry name" value="HAD-like_sf"/>
</dbReference>
<evidence type="ECO:0000256" key="1">
    <source>
        <dbReference type="ARBA" id="ARBA00004651"/>
    </source>
</evidence>
<evidence type="ECO:0000256" key="12">
    <source>
        <dbReference type="ARBA" id="ARBA00023136"/>
    </source>
</evidence>
<keyword evidence="17" id="KW-1185">Reference proteome</keyword>
<dbReference type="InterPro" id="IPR001757">
    <property type="entry name" value="P_typ_ATPase"/>
</dbReference>
<evidence type="ECO:0000256" key="2">
    <source>
        <dbReference type="ARBA" id="ARBA00006024"/>
    </source>
</evidence>
<feature type="transmembrane region" description="Helical" evidence="13">
    <location>
        <begin position="248"/>
        <end position="270"/>
    </location>
</feature>
<evidence type="ECO:0000256" key="4">
    <source>
        <dbReference type="ARBA" id="ARBA00022475"/>
    </source>
</evidence>
<dbReference type="Gene3D" id="3.40.50.1000">
    <property type="entry name" value="HAD superfamily/HAD-like"/>
    <property type="match status" value="1"/>
</dbReference>
<name>A0ABV5J0R6_9BACT</name>
<evidence type="ECO:0000259" key="14">
    <source>
        <dbReference type="Pfam" id="PF00122"/>
    </source>
</evidence>
<dbReference type="InterPro" id="IPR023298">
    <property type="entry name" value="ATPase_P-typ_TM_dom_sf"/>
</dbReference>
<dbReference type="Proteomes" id="UP001589654">
    <property type="component" value="Unassembled WGS sequence"/>
</dbReference>
<evidence type="ECO:0000256" key="13">
    <source>
        <dbReference type="SAM" id="Phobius"/>
    </source>
</evidence>
<dbReference type="PROSITE" id="PS00154">
    <property type="entry name" value="ATPASE_E1_E2"/>
    <property type="match status" value="1"/>
</dbReference>
<dbReference type="RefSeq" id="WP_290246205.1">
    <property type="nucleotide sequence ID" value="NZ_JAUFQT010000001.1"/>
</dbReference>
<keyword evidence="7" id="KW-0479">Metal-binding</keyword>
<dbReference type="PANTHER" id="PTHR43520">
    <property type="entry name" value="ATP7, ISOFORM B"/>
    <property type="match status" value="1"/>
</dbReference>
<dbReference type="InterPro" id="IPR008250">
    <property type="entry name" value="ATPase_P-typ_transduc_dom_A_sf"/>
</dbReference>
<dbReference type="PANTHER" id="PTHR43520:SF5">
    <property type="entry name" value="CATION-TRANSPORTING P-TYPE ATPASE-RELATED"/>
    <property type="match status" value="1"/>
</dbReference>
<evidence type="ECO:0000256" key="10">
    <source>
        <dbReference type="ARBA" id="ARBA00022989"/>
    </source>
</evidence>
<organism evidence="16 17">
    <name type="scientific">Echinicola jeungdonensis</name>
    <dbReference type="NCBI Taxonomy" id="709343"/>
    <lineage>
        <taxon>Bacteria</taxon>
        <taxon>Pseudomonadati</taxon>
        <taxon>Bacteroidota</taxon>
        <taxon>Cytophagia</taxon>
        <taxon>Cytophagales</taxon>
        <taxon>Cyclobacteriaceae</taxon>
        <taxon>Echinicola</taxon>
    </lineage>
</organism>
<feature type="domain" description="P-type ATPase A" evidence="14">
    <location>
        <begin position="313"/>
        <end position="406"/>
    </location>
</feature>
<dbReference type="InterPro" id="IPR018303">
    <property type="entry name" value="ATPase_P-typ_P_site"/>
</dbReference>
<evidence type="ECO:0000256" key="6">
    <source>
        <dbReference type="ARBA" id="ARBA00022692"/>
    </source>
</evidence>
<keyword evidence="9" id="KW-1278">Translocase</keyword>
<dbReference type="Gene3D" id="3.40.1110.10">
    <property type="entry name" value="Calcium-transporting ATPase, cytoplasmic domain N"/>
    <property type="match status" value="1"/>
</dbReference>
<dbReference type="EMBL" id="JBHMEW010000007">
    <property type="protein sequence ID" value="MFB9210341.1"/>
    <property type="molecule type" value="Genomic_DNA"/>
</dbReference>
<reference evidence="16 17" key="1">
    <citation type="submission" date="2024-09" db="EMBL/GenBank/DDBJ databases">
        <authorList>
            <person name="Sun Q."/>
            <person name="Mori K."/>
        </authorList>
    </citation>
    <scope>NUCLEOTIDE SEQUENCE [LARGE SCALE GENOMIC DNA]</scope>
    <source>
        <strain evidence="16 17">CECT 7682</strain>
    </source>
</reference>
<dbReference type="NCBIfam" id="TIGR01494">
    <property type="entry name" value="ATPase_P-type"/>
    <property type="match status" value="1"/>
</dbReference>
<dbReference type="SUPFAM" id="SSF81653">
    <property type="entry name" value="Calcium ATPase, transduction domain A"/>
    <property type="match status" value="1"/>
</dbReference>
<keyword evidence="4" id="KW-1003">Cell membrane</keyword>
<feature type="domain" description="Putative metal-binding" evidence="15">
    <location>
        <begin position="12"/>
        <end position="87"/>
    </location>
</feature>
<comment type="similarity">
    <text evidence="2">Belongs to the cation transport ATPase (P-type) (TC 3.A.3) family. Type IB subfamily.</text>
</comment>
<evidence type="ECO:0000256" key="3">
    <source>
        <dbReference type="ARBA" id="ARBA00022448"/>
    </source>
</evidence>
<dbReference type="Pfam" id="PF00122">
    <property type="entry name" value="E1-E2_ATPase"/>
    <property type="match status" value="1"/>
</dbReference>
<dbReference type="InterPro" id="IPR059000">
    <property type="entry name" value="ATPase_P-type_domA"/>
</dbReference>
<feature type="transmembrane region" description="Helical" evidence="13">
    <location>
        <begin position="432"/>
        <end position="450"/>
    </location>
</feature>